<dbReference type="PANTHER" id="PTHR31970:SF0">
    <property type="entry name" value="MOLYBDATE TRANSPORTER 1"/>
    <property type="match status" value="1"/>
</dbReference>
<dbReference type="GO" id="GO:0090414">
    <property type="term" value="P:molybdate ion export from vacuole"/>
    <property type="evidence" value="ECO:0000318"/>
    <property type="project" value="GO_Central"/>
</dbReference>
<dbReference type="AlphaFoldDB" id="D8S3I3"/>
<dbReference type="InterPro" id="IPR031563">
    <property type="entry name" value="MOT1/MOT2"/>
</dbReference>
<evidence type="ECO:0000313" key="4">
    <source>
        <dbReference type="Proteomes" id="UP000001514"/>
    </source>
</evidence>
<evidence type="ECO:0000313" key="3">
    <source>
        <dbReference type="EMBL" id="EFJ21108.1"/>
    </source>
</evidence>
<feature type="transmembrane region" description="Helical" evidence="2">
    <location>
        <begin position="95"/>
        <end position="120"/>
    </location>
</feature>
<dbReference type="HOGENOM" id="CLU_032158_0_1_1"/>
<protein>
    <recommendedName>
        <fullName evidence="5">SLC26A/SulP transporter domain-containing protein</fullName>
    </recommendedName>
</protein>
<dbReference type="EMBL" id="GL377600">
    <property type="protein sequence ID" value="EFJ21108.1"/>
    <property type="molecule type" value="Genomic_DNA"/>
</dbReference>
<feature type="transmembrane region" description="Helical" evidence="2">
    <location>
        <begin position="215"/>
        <end position="235"/>
    </location>
</feature>
<reference evidence="3 4" key="1">
    <citation type="journal article" date="2011" name="Science">
        <title>The Selaginella genome identifies genetic changes associated with the evolution of vascular plants.</title>
        <authorList>
            <person name="Banks J.A."/>
            <person name="Nishiyama T."/>
            <person name="Hasebe M."/>
            <person name="Bowman J.L."/>
            <person name="Gribskov M."/>
            <person name="dePamphilis C."/>
            <person name="Albert V.A."/>
            <person name="Aono N."/>
            <person name="Aoyama T."/>
            <person name="Ambrose B.A."/>
            <person name="Ashton N.W."/>
            <person name="Axtell M.J."/>
            <person name="Barker E."/>
            <person name="Barker M.S."/>
            <person name="Bennetzen J.L."/>
            <person name="Bonawitz N.D."/>
            <person name="Chapple C."/>
            <person name="Cheng C."/>
            <person name="Correa L.G."/>
            <person name="Dacre M."/>
            <person name="DeBarry J."/>
            <person name="Dreyer I."/>
            <person name="Elias M."/>
            <person name="Engstrom E.M."/>
            <person name="Estelle M."/>
            <person name="Feng L."/>
            <person name="Finet C."/>
            <person name="Floyd S.K."/>
            <person name="Frommer W.B."/>
            <person name="Fujita T."/>
            <person name="Gramzow L."/>
            <person name="Gutensohn M."/>
            <person name="Harholt J."/>
            <person name="Hattori M."/>
            <person name="Heyl A."/>
            <person name="Hirai T."/>
            <person name="Hiwatashi Y."/>
            <person name="Ishikawa M."/>
            <person name="Iwata M."/>
            <person name="Karol K.G."/>
            <person name="Koehler B."/>
            <person name="Kolukisaoglu U."/>
            <person name="Kubo M."/>
            <person name="Kurata T."/>
            <person name="Lalonde S."/>
            <person name="Li K."/>
            <person name="Li Y."/>
            <person name="Litt A."/>
            <person name="Lyons E."/>
            <person name="Manning G."/>
            <person name="Maruyama T."/>
            <person name="Michael T.P."/>
            <person name="Mikami K."/>
            <person name="Miyazaki S."/>
            <person name="Morinaga S."/>
            <person name="Murata T."/>
            <person name="Mueller-Roeber B."/>
            <person name="Nelson D.R."/>
            <person name="Obara M."/>
            <person name="Oguri Y."/>
            <person name="Olmstead R.G."/>
            <person name="Onodera N."/>
            <person name="Petersen B.L."/>
            <person name="Pils B."/>
            <person name="Prigge M."/>
            <person name="Rensing S.A."/>
            <person name="Riano-Pachon D.M."/>
            <person name="Roberts A.W."/>
            <person name="Sato Y."/>
            <person name="Scheller H.V."/>
            <person name="Schulz B."/>
            <person name="Schulz C."/>
            <person name="Shakirov E.V."/>
            <person name="Shibagaki N."/>
            <person name="Shinohara N."/>
            <person name="Shippen D.E."/>
            <person name="Soerensen I."/>
            <person name="Sotooka R."/>
            <person name="Sugimoto N."/>
            <person name="Sugita M."/>
            <person name="Sumikawa N."/>
            <person name="Tanurdzic M."/>
            <person name="Theissen G."/>
            <person name="Ulvskov P."/>
            <person name="Wakazuki S."/>
            <person name="Weng J.K."/>
            <person name="Willats W.W."/>
            <person name="Wipf D."/>
            <person name="Wolf P.G."/>
            <person name="Yang L."/>
            <person name="Zimmer A.D."/>
            <person name="Zhu Q."/>
            <person name="Mitros T."/>
            <person name="Hellsten U."/>
            <person name="Loque D."/>
            <person name="Otillar R."/>
            <person name="Salamov A."/>
            <person name="Schmutz J."/>
            <person name="Shapiro H."/>
            <person name="Lindquist E."/>
            <person name="Lucas S."/>
            <person name="Rokhsar D."/>
            <person name="Grigoriev I.V."/>
        </authorList>
    </citation>
    <scope>NUCLEOTIDE SEQUENCE [LARGE SCALE GENOMIC DNA]</scope>
</reference>
<keyword evidence="2" id="KW-0812">Transmembrane</keyword>
<dbReference type="Proteomes" id="UP000001514">
    <property type="component" value="Unassembled WGS sequence"/>
</dbReference>
<feature type="transmembrane region" description="Helical" evidence="2">
    <location>
        <begin position="344"/>
        <end position="363"/>
    </location>
</feature>
<dbReference type="GO" id="GO:0005774">
    <property type="term" value="C:vacuolar membrane"/>
    <property type="evidence" value="ECO:0000318"/>
    <property type="project" value="GO_Central"/>
</dbReference>
<keyword evidence="2" id="KW-1133">Transmembrane helix</keyword>
<proteinExistence type="predicted"/>
<dbReference type="OrthoDB" id="5402974at2759"/>
<feature type="transmembrane region" description="Helical" evidence="2">
    <location>
        <begin position="21"/>
        <end position="40"/>
    </location>
</feature>
<evidence type="ECO:0000256" key="2">
    <source>
        <dbReference type="SAM" id="Phobius"/>
    </source>
</evidence>
<name>D8S3I3_SELML</name>
<feature type="region of interest" description="Disordered" evidence="1">
    <location>
        <begin position="185"/>
        <end position="213"/>
    </location>
</feature>
<gene>
    <name evidence="3" type="ORF">SELMODRAFT_228503</name>
</gene>
<dbReference type="InParanoid" id="D8S3I3"/>
<feature type="transmembrane region" description="Helical" evidence="2">
    <location>
        <begin position="46"/>
        <end position="66"/>
    </location>
</feature>
<dbReference type="KEGG" id="smo:SELMODRAFT_228503"/>
<dbReference type="Gramene" id="EFJ21108">
    <property type="protein sequence ID" value="EFJ21108"/>
    <property type="gene ID" value="SELMODRAFT_228503"/>
</dbReference>
<feature type="transmembrane region" description="Helical" evidence="2">
    <location>
        <begin position="399"/>
        <end position="428"/>
    </location>
</feature>
<feature type="transmembrane region" description="Helical" evidence="2">
    <location>
        <begin position="126"/>
        <end position="145"/>
    </location>
</feature>
<dbReference type="Pfam" id="PF16983">
    <property type="entry name" value="MFS_MOT1"/>
    <property type="match status" value="2"/>
</dbReference>
<feature type="compositionally biased region" description="Acidic residues" evidence="1">
    <location>
        <begin position="196"/>
        <end position="206"/>
    </location>
</feature>
<dbReference type="PANTHER" id="PTHR31970">
    <property type="match status" value="1"/>
</dbReference>
<keyword evidence="2" id="KW-0472">Membrane</keyword>
<dbReference type="OMA" id="WKTGFVR"/>
<dbReference type="STRING" id="88036.D8S3I3"/>
<feature type="transmembrane region" description="Helical" evidence="2">
    <location>
        <begin position="161"/>
        <end position="180"/>
    </location>
</feature>
<accession>D8S3I3</accession>
<evidence type="ECO:0000256" key="1">
    <source>
        <dbReference type="SAM" id="MobiDB-lite"/>
    </source>
</evidence>
<dbReference type="GO" id="GO:0015098">
    <property type="term" value="F:molybdate ion transmembrane transporter activity"/>
    <property type="evidence" value="ECO:0000318"/>
    <property type="project" value="GO_Central"/>
</dbReference>
<keyword evidence="4" id="KW-1185">Reference proteome</keyword>
<evidence type="ECO:0008006" key="5">
    <source>
        <dbReference type="Google" id="ProtNLM"/>
    </source>
</evidence>
<sequence length="449" mass="47322">MAAVAASLRANLRCKRPWQEASGALGDLGTFVPIVVALTLVRGLDLGTSLIATGLYNVVTGAVFGVPMPVQPMKSIAAVAITEGDRSLSIPQVMAAGLCVSGIAFFLGITGLIRVVAWIVPLPVVRGIQLAQGLSFAITAVKYVLQEQDFSRGKATGDRPWLGLDGILVALAALGFIVLANGSGQGVEDSQRGDDQDQEAGDEEEHVESSSPTTFAMRIPTALIVFLVGILLAAVRNPSIFDALRLGPSIPRITRITGEDWKIGFVRGAIPQLPLTILNSVVAVCKLSKDLFPEMEDRVSPTRVSVSVGIMNWIGCWFGALPVCHGAGGLAGQYRFGASSGASVAMLGAAKLVLGLLLGSSLIRLLDAFPIGLLGILLLFSGVELAMACRDQTSRLDSFVMLTCVAVSQGSKSLAIGCVCSILLFVLLKVRDVVFWRRLSTRSDLQPLL</sequence>
<feature type="transmembrane region" description="Helical" evidence="2">
    <location>
        <begin position="369"/>
        <end position="387"/>
    </location>
</feature>
<dbReference type="eggNOG" id="ENOG502QRGR">
    <property type="taxonomic scope" value="Eukaryota"/>
</dbReference>
<organism evidence="4">
    <name type="scientific">Selaginella moellendorffii</name>
    <name type="common">Spikemoss</name>
    <dbReference type="NCBI Taxonomy" id="88036"/>
    <lineage>
        <taxon>Eukaryota</taxon>
        <taxon>Viridiplantae</taxon>
        <taxon>Streptophyta</taxon>
        <taxon>Embryophyta</taxon>
        <taxon>Tracheophyta</taxon>
        <taxon>Lycopodiopsida</taxon>
        <taxon>Selaginellales</taxon>
        <taxon>Selaginellaceae</taxon>
        <taxon>Selaginella</taxon>
    </lineage>
</organism>